<reference evidence="2 3" key="1">
    <citation type="journal article" date="2021" name="Commun. Biol.">
        <title>The genome of Shorea leprosula (Dipterocarpaceae) highlights the ecological relevance of drought in aseasonal tropical rainforests.</title>
        <authorList>
            <person name="Ng K.K.S."/>
            <person name="Kobayashi M.J."/>
            <person name="Fawcett J.A."/>
            <person name="Hatakeyama M."/>
            <person name="Paape T."/>
            <person name="Ng C.H."/>
            <person name="Ang C.C."/>
            <person name="Tnah L.H."/>
            <person name="Lee C.T."/>
            <person name="Nishiyama T."/>
            <person name="Sese J."/>
            <person name="O'Brien M.J."/>
            <person name="Copetti D."/>
            <person name="Mohd Noor M.I."/>
            <person name="Ong R.C."/>
            <person name="Putra M."/>
            <person name="Sireger I.Z."/>
            <person name="Indrioko S."/>
            <person name="Kosugi Y."/>
            <person name="Izuno A."/>
            <person name="Isagi Y."/>
            <person name="Lee S.L."/>
            <person name="Shimizu K.K."/>
        </authorList>
    </citation>
    <scope>NUCLEOTIDE SEQUENCE [LARGE SCALE GENOMIC DNA]</scope>
    <source>
        <strain evidence="2">214</strain>
    </source>
</reference>
<evidence type="ECO:0000313" key="3">
    <source>
        <dbReference type="Proteomes" id="UP001054252"/>
    </source>
</evidence>
<dbReference type="EMBL" id="BPVZ01000004">
    <property type="protein sequence ID" value="GKU91052.1"/>
    <property type="molecule type" value="Genomic_DNA"/>
</dbReference>
<gene>
    <name evidence="2" type="ORF">SLEP1_g4977</name>
</gene>
<feature type="region of interest" description="Disordered" evidence="1">
    <location>
        <begin position="13"/>
        <end position="36"/>
    </location>
</feature>
<dbReference type="AlphaFoldDB" id="A0AAV5HZC6"/>
<organism evidence="2 3">
    <name type="scientific">Rubroshorea leprosula</name>
    <dbReference type="NCBI Taxonomy" id="152421"/>
    <lineage>
        <taxon>Eukaryota</taxon>
        <taxon>Viridiplantae</taxon>
        <taxon>Streptophyta</taxon>
        <taxon>Embryophyta</taxon>
        <taxon>Tracheophyta</taxon>
        <taxon>Spermatophyta</taxon>
        <taxon>Magnoliopsida</taxon>
        <taxon>eudicotyledons</taxon>
        <taxon>Gunneridae</taxon>
        <taxon>Pentapetalae</taxon>
        <taxon>rosids</taxon>
        <taxon>malvids</taxon>
        <taxon>Malvales</taxon>
        <taxon>Dipterocarpaceae</taxon>
        <taxon>Rubroshorea</taxon>
    </lineage>
</organism>
<sequence length="36" mass="4143">MKLKGFSIVKMNSGYDKLSHGGKREESKAKRKNFEL</sequence>
<dbReference type="Proteomes" id="UP001054252">
    <property type="component" value="Unassembled WGS sequence"/>
</dbReference>
<accession>A0AAV5HZC6</accession>
<evidence type="ECO:0000313" key="2">
    <source>
        <dbReference type="EMBL" id="GKU91052.1"/>
    </source>
</evidence>
<evidence type="ECO:0000256" key="1">
    <source>
        <dbReference type="SAM" id="MobiDB-lite"/>
    </source>
</evidence>
<name>A0AAV5HZC6_9ROSI</name>
<feature type="compositionally biased region" description="Basic and acidic residues" evidence="1">
    <location>
        <begin position="17"/>
        <end position="36"/>
    </location>
</feature>
<keyword evidence="3" id="KW-1185">Reference proteome</keyword>
<protein>
    <submittedName>
        <fullName evidence="2">Uncharacterized protein</fullName>
    </submittedName>
</protein>
<comment type="caution">
    <text evidence="2">The sequence shown here is derived from an EMBL/GenBank/DDBJ whole genome shotgun (WGS) entry which is preliminary data.</text>
</comment>
<proteinExistence type="predicted"/>